<evidence type="ECO:0000256" key="2">
    <source>
        <dbReference type="ARBA" id="ARBA00005019"/>
    </source>
</evidence>
<evidence type="ECO:0000256" key="9">
    <source>
        <dbReference type="ARBA" id="ARBA00022840"/>
    </source>
</evidence>
<keyword evidence="6 16" id="KW-0808">Transferase</keyword>
<comment type="similarity">
    <text evidence="3">Belongs to the NadD family.</text>
</comment>
<dbReference type="AlphaFoldDB" id="A0A7H9DZ65"/>
<dbReference type="GO" id="GO:0009435">
    <property type="term" value="P:NAD+ biosynthetic process"/>
    <property type="evidence" value="ECO:0007669"/>
    <property type="project" value="UniProtKB-UniPathway"/>
</dbReference>
<gene>
    <name evidence="16" type="ORF">O998_03400</name>
</gene>
<dbReference type="Proteomes" id="UP000510938">
    <property type="component" value="Chromosome"/>
</dbReference>
<evidence type="ECO:0000313" key="17">
    <source>
        <dbReference type="Proteomes" id="UP000510938"/>
    </source>
</evidence>
<keyword evidence="10" id="KW-0520">NAD</keyword>
<evidence type="ECO:0000256" key="14">
    <source>
        <dbReference type="ARBA" id="ARBA00048721"/>
    </source>
</evidence>
<dbReference type="EMBL" id="CP046639">
    <property type="protein sequence ID" value="QLL66825.1"/>
    <property type="molecule type" value="Genomic_DNA"/>
</dbReference>
<protein>
    <recommendedName>
        <fullName evidence="4">nicotinate-nucleotide adenylyltransferase</fullName>
        <ecNumber evidence="4">2.7.7.18</ecNumber>
    </recommendedName>
    <alternativeName>
        <fullName evidence="13">Deamido-NAD(+) diphosphorylase</fullName>
    </alternativeName>
    <alternativeName>
        <fullName evidence="12">Deamido-NAD(+) pyrophosphorylase</fullName>
    </alternativeName>
    <alternativeName>
        <fullName evidence="11">Nicotinate mononucleotide adenylyltransferase</fullName>
    </alternativeName>
</protein>
<name>A0A7H9DZ65_ANAPH</name>
<evidence type="ECO:0000259" key="15">
    <source>
        <dbReference type="Pfam" id="PF01467"/>
    </source>
</evidence>
<evidence type="ECO:0000313" key="16">
    <source>
        <dbReference type="EMBL" id="QLL66825.1"/>
    </source>
</evidence>
<evidence type="ECO:0000256" key="4">
    <source>
        <dbReference type="ARBA" id="ARBA00012389"/>
    </source>
</evidence>
<organism evidence="16 17">
    <name type="scientific">Anaplasma phagocytophilum str. Norway variant1</name>
    <dbReference type="NCBI Taxonomy" id="1392506"/>
    <lineage>
        <taxon>Bacteria</taxon>
        <taxon>Pseudomonadati</taxon>
        <taxon>Pseudomonadota</taxon>
        <taxon>Alphaproteobacteria</taxon>
        <taxon>Rickettsiales</taxon>
        <taxon>Anaplasmataceae</taxon>
        <taxon>Anaplasma</taxon>
        <taxon>phagocytophilum group</taxon>
    </lineage>
</organism>
<dbReference type="InterPro" id="IPR014729">
    <property type="entry name" value="Rossmann-like_a/b/a_fold"/>
</dbReference>
<feature type="domain" description="Cytidyltransferase-like" evidence="15">
    <location>
        <begin position="11"/>
        <end position="182"/>
    </location>
</feature>
<evidence type="ECO:0000256" key="5">
    <source>
        <dbReference type="ARBA" id="ARBA00022642"/>
    </source>
</evidence>
<evidence type="ECO:0000256" key="1">
    <source>
        <dbReference type="ARBA" id="ARBA00002324"/>
    </source>
</evidence>
<dbReference type="GO" id="GO:0004515">
    <property type="term" value="F:nicotinate-nucleotide adenylyltransferase activity"/>
    <property type="evidence" value="ECO:0007669"/>
    <property type="project" value="UniProtKB-EC"/>
</dbReference>
<keyword evidence="5" id="KW-0662">Pyridine nucleotide biosynthesis</keyword>
<evidence type="ECO:0000256" key="12">
    <source>
        <dbReference type="ARBA" id="ARBA00033140"/>
    </source>
</evidence>
<dbReference type="GO" id="GO:0005524">
    <property type="term" value="F:ATP binding"/>
    <property type="evidence" value="ECO:0007669"/>
    <property type="project" value="UniProtKB-KW"/>
</dbReference>
<accession>A0A7H9DZ65</accession>
<reference evidence="16 17" key="1">
    <citation type="submission" date="2019-12" db="EMBL/GenBank/DDBJ databases">
        <title>A sheep strain of Anaplasma phagocytophilum contains multiple genomes.</title>
        <authorList>
            <person name="Barbet A.F."/>
            <person name="Crosby F.L."/>
            <person name="Eskeland S."/>
            <person name="Stuen S."/>
            <person name="Granquist E.G."/>
            <person name="Munderloh U.G."/>
        </authorList>
    </citation>
    <scope>NUCLEOTIDE SEQUENCE [LARGE SCALE GENOMIC DNA]</scope>
    <source>
        <strain evidence="16 17">Norway Variant 1</strain>
    </source>
</reference>
<evidence type="ECO:0000256" key="3">
    <source>
        <dbReference type="ARBA" id="ARBA00009014"/>
    </source>
</evidence>
<comment type="catalytic activity">
    <reaction evidence="14">
        <text>nicotinate beta-D-ribonucleotide + ATP + H(+) = deamido-NAD(+) + diphosphate</text>
        <dbReference type="Rhea" id="RHEA:22860"/>
        <dbReference type="ChEBI" id="CHEBI:15378"/>
        <dbReference type="ChEBI" id="CHEBI:30616"/>
        <dbReference type="ChEBI" id="CHEBI:33019"/>
        <dbReference type="ChEBI" id="CHEBI:57502"/>
        <dbReference type="ChEBI" id="CHEBI:58437"/>
        <dbReference type="EC" id="2.7.7.18"/>
    </reaction>
</comment>
<dbReference type="PANTHER" id="PTHR39321:SF3">
    <property type="entry name" value="PHOSPHOPANTETHEINE ADENYLYLTRANSFERASE"/>
    <property type="match status" value="1"/>
</dbReference>
<dbReference type="NCBIfam" id="TIGR00125">
    <property type="entry name" value="cyt_tran_rel"/>
    <property type="match status" value="1"/>
</dbReference>
<dbReference type="InterPro" id="IPR004821">
    <property type="entry name" value="Cyt_trans-like"/>
</dbReference>
<evidence type="ECO:0000256" key="13">
    <source>
        <dbReference type="ARBA" id="ARBA00033353"/>
    </source>
</evidence>
<keyword evidence="8" id="KW-0547">Nucleotide-binding</keyword>
<dbReference type="PANTHER" id="PTHR39321">
    <property type="entry name" value="NICOTINATE-NUCLEOTIDE ADENYLYLTRANSFERASE-RELATED"/>
    <property type="match status" value="1"/>
</dbReference>
<proteinExistence type="inferred from homology"/>
<keyword evidence="9" id="KW-0067">ATP-binding</keyword>
<evidence type="ECO:0000256" key="10">
    <source>
        <dbReference type="ARBA" id="ARBA00023027"/>
    </source>
</evidence>
<evidence type="ECO:0000256" key="11">
    <source>
        <dbReference type="ARBA" id="ARBA00031253"/>
    </source>
</evidence>
<comment type="pathway">
    <text evidence="2">Cofactor biosynthesis; NAD(+) biosynthesis; deamido-NAD(+) from nicotinate D-ribonucleotide: step 1/1.</text>
</comment>
<evidence type="ECO:0000256" key="8">
    <source>
        <dbReference type="ARBA" id="ARBA00022741"/>
    </source>
</evidence>
<keyword evidence="7 16" id="KW-0548">Nucleotidyltransferase</keyword>
<sequence>MCEVYVVIVGIFGGTFDPPHEGHVYIAQKLRKLLRLREVWWVVTSRNYLKSSSKYDLEKRKDLVQEVVLKLQGMRVITMDSPRGYEVVQYCKNKYPSFKFIWIAGSDNMASIHRWYRWRDFCEMVPIVFLERAVSTYKVLKRPFASVVPRVNFSADNVCNISRGWSIIRTRACDMSSTKIRNKL</sequence>
<dbReference type="Gene3D" id="3.40.50.620">
    <property type="entry name" value="HUPs"/>
    <property type="match status" value="1"/>
</dbReference>
<dbReference type="InterPro" id="IPR005248">
    <property type="entry name" value="NadD/NMNAT"/>
</dbReference>
<dbReference type="CDD" id="cd02165">
    <property type="entry name" value="NMNAT"/>
    <property type="match status" value="1"/>
</dbReference>
<dbReference type="EC" id="2.7.7.18" evidence="4"/>
<dbReference type="SUPFAM" id="SSF52374">
    <property type="entry name" value="Nucleotidylyl transferase"/>
    <property type="match status" value="1"/>
</dbReference>
<evidence type="ECO:0000256" key="6">
    <source>
        <dbReference type="ARBA" id="ARBA00022679"/>
    </source>
</evidence>
<dbReference type="Pfam" id="PF01467">
    <property type="entry name" value="CTP_transf_like"/>
    <property type="match status" value="1"/>
</dbReference>
<comment type="function">
    <text evidence="1">Catalyzes the reversible adenylation of nicotinate mononucleotide (NaMN) to nicotinic acid adenine dinucleotide (NaAD).</text>
</comment>
<evidence type="ECO:0000256" key="7">
    <source>
        <dbReference type="ARBA" id="ARBA00022695"/>
    </source>
</evidence>
<dbReference type="UniPathway" id="UPA00253">
    <property type="reaction ID" value="UER00332"/>
</dbReference>